<dbReference type="Proteomes" id="UP000596661">
    <property type="component" value="Chromosome 2"/>
</dbReference>
<dbReference type="Gramene" id="novel_model_766_5bd9a17a.4.5bd9b134">
    <property type="protein sequence ID" value="cds.novel_model_766_5bd9a17a.4.5bd9b134"/>
    <property type="gene ID" value="novel_gene_425_5bd9a17a"/>
</dbReference>
<dbReference type="EMBL" id="UZAU01000144">
    <property type="status" value="NOT_ANNOTATED_CDS"/>
    <property type="molecule type" value="Genomic_DNA"/>
</dbReference>
<accession>A0A803RBV8</accession>
<name>A0A803RBV6_CANSA</name>
<evidence type="ECO:0000313" key="1">
    <source>
        <dbReference type="EnsemblPlants" id="cds.novel_model_766_5bd9a17a.4.5bd9b134"/>
    </source>
</evidence>
<protein>
    <submittedName>
        <fullName evidence="1">Uncharacterized protein</fullName>
    </submittedName>
</protein>
<organism evidence="1 2">
    <name type="scientific">Cannabis sativa</name>
    <name type="common">Hemp</name>
    <name type="synonym">Marijuana</name>
    <dbReference type="NCBI Taxonomy" id="3483"/>
    <lineage>
        <taxon>Eukaryota</taxon>
        <taxon>Viridiplantae</taxon>
        <taxon>Streptophyta</taxon>
        <taxon>Embryophyta</taxon>
        <taxon>Tracheophyta</taxon>
        <taxon>Spermatophyta</taxon>
        <taxon>Magnoliopsida</taxon>
        <taxon>eudicotyledons</taxon>
        <taxon>Gunneridae</taxon>
        <taxon>Pentapetalae</taxon>
        <taxon>rosids</taxon>
        <taxon>fabids</taxon>
        <taxon>Rosales</taxon>
        <taxon>Cannabaceae</taxon>
        <taxon>Cannabis</taxon>
    </lineage>
</organism>
<dbReference type="Gramene" id="novel_model_765_5bd9a17a.2.5bd9b134">
    <property type="protein sequence ID" value="cds.novel_model_765_5bd9a17a.2.5bd9b134"/>
    <property type="gene ID" value="novel_gene_425_5bd9a17a"/>
</dbReference>
<dbReference type="EnsemblPlants" id="novel_model_766_5bd9a17a.4.5bd9b134">
    <property type="protein sequence ID" value="cds.novel_model_766_5bd9a17a.4.5bd9b134"/>
    <property type="gene ID" value="novel_gene_425_5bd9a17a"/>
</dbReference>
<accession>A0A803RBV5</accession>
<proteinExistence type="predicted"/>
<dbReference type="Gramene" id="novel_model_767_5bd9a17a.3.5bd9b134">
    <property type="protein sequence ID" value="cds.novel_model_767_5bd9a17a.3.5bd9b134"/>
    <property type="gene ID" value="novel_gene_425_5bd9a17a"/>
</dbReference>
<dbReference type="EnsemblPlants" id="novel_model_765_5bd9a17a.2.5bd9b134">
    <property type="protein sequence ID" value="cds.novel_model_765_5bd9a17a.2.5bd9b134"/>
    <property type="gene ID" value="novel_gene_425_5bd9a17a"/>
</dbReference>
<sequence length="109" mass="12102">MCGLVHFQLKTLALVQMELCSKLLQEMGRATTLSWAAPAHLPSSLMILSSPNVPSLWRAFPRVSLSFLCLPFLNELKFFFIEECTSTSLCWVALGDATLCFLGGMSQEE</sequence>
<evidence type="ECO:0000313" key="2">
    <source>
        <dbReference type="Proteomes" id="UP000596661"/>
    </source>
</evidence>
<dbReference type="EnsemblPlants" id="novel_model_767_5bd9a17a.3.5bd9b134">
    <property type="protein sequence ID" value="cds.novel_model_767_5bd9a17a.3.5bd9b134"/>
    <property type="gene ID" value="novel_gene_425_5bd9a17a"/>
</dbReference>
<keyword evidence="2" id="KW-1185">Reference proteome</keyword>
<accession>A0A803RBV6</accession>
<reference evidence="1" key="2">
    <citation type="submission" date="2021-03" db="UniProtKB">
        <authorList>
            <consortium name="EnsemblPlants"/>
        </authorList>
    </citation>
    <scope>IDENTIFICATION</scope>
</reference>
<reference evidence="1 2" key="1">
    <citation type="submission" date="2018-11" db="EMBL/GenBank/DDBJ databases">
        <authorList>
            <person name="Grassa J C."/>
        </authorList>
    </citation>
    <scope>NUCLEOTIDE SEQUENCE [LARGE SCALE GENOMIC DNA]</scope>
</reference>
<dbReference type="AlphaFoldDB" id="A0A803RBV6"/>